<feature type="region of interest" description="Disordered" evidence="1">
    <location>
        <begin position="72"/>
        <end position="176"/>
    </location>
</feature>
<dbReference type="EMBL" id="MU254204">
    <property type="protein sequence ID" value="KAG9241495.1"/>
    <property type="molecule type" value="Genomic_DNA"/>
</dbReference>
<comment type="caution">
    <text evidence="3">The sequence shown here is derived from an EMBL/GenBank/DDBJ whole genome shotgun (WGS) entry which is preliminary data.</text>
</comment>
<dbReference type="OrthoDB" id="5083163at2759"/>
<feature type="compositionally biased region" description="Basic and acidic residues" evidence="1">
    <location>
        <begin position="142"/>
        <end position="152"/>
    </location>
</feature>
<keyword evidence="4" id="KW-1185">Reference proteome</keyword>
<dbReference type="AlphaFoldDB" id="A0A9P7YXE6"/>
<gene>
    <name evidence="3" type="ORF">BJ878DRAFT_225335</name>
</gene>
<evidence type="ECO:0000259" key="2">
    <source>
        <dbReference type="Pfam" id="PF14420"/>
    </source>
</evidence>
<name>A0A9P7YXE6_9HELO</name>
<accession>A0A9P7YXE6</accession>
<evidence type="ECO:0000313" key="3">
    <source>
        <dbReference type="EMBL" id="KAG9241495.1"/>
    </source>
</evidence>
<proteinExistence type="predicted"/>
<feature type="domain" description="Clr5" evidence="2">
    <location>
        <begin position="20"/>
        <end position="70"/>
    </location>
</feature>
<feature type="compositionally biased region" description="Low complexity" evidence="1">
    <location>
        <begin position="681"/>
        <end position="693"/>
    </location>
</feature>
<dbReference type="InterPro" id="IPR025676">
    <property type="entry name" value="Clr5_dom"/>
</dbReference>
<feature type="compositionally biased region" description="Basic and acidic residues" evidence="1">
    <location>
        <begin position="661"/>
        <end position="678"/>
    </location>
</feature>
<sequence length="706" mass="80070">MPPALQWKTAPAPRAKPIPQEIWECYREELCALYQNYTLDNLMTMMKVNHSFSPSRRQYVSQFEKWGTHKYKVSNKDAVQPPPPSASGPRLQYKPPTDVVHKQDSTWATPMNNTASSPTKRQRSLRDSAPIPAKRQVLSDYRSPDHCVKESEDERDDTPILASVTGTSLPPEGTTPGDADPIYHSSPTESMNGFGFDNFDAAFFLENDTPQSVSTDTDKKALKVKGSEPNQNTLIHDIFSRWANRQVSDRRPKQSDALFDINRPIDTFSSEEMENIHRAADFLFALNFRKDAFPLYVLVLKRLKSRKPAGGTSSALVACVRSAVLPNQASIARSLLIHQLEQECIAKIEQFAFRLLLADTYKRFKDNIVANTHIRTALESNPYQESLIEDLPDDYRALDFITYHFVVDGINRSRIREVNEGVPFNYFSVDKNQVQDQILQRVPGPFELVNGEMRNRCIRACLDWCATILESRTIIPGLWDIAQPSNDSQLNEDKSDHTRLYCYLWQRWQTAPLSQFGQDLEIWTQAEILIGISAAEHLILCCPMILKSAPARTDYSEGARKGINILRMKTDEDIAFKYLDAFHTRNKRLLNTDGDEILALSIPAEGCEPADKSKRLSIKLAYTPQAPEAETVVAKTMASSMASSDLSSFRKLRDRIRRKMQKADTATKRSSRITDHSMDQLSHSMASSLSLSSLPTRYKQDQYDGI</sequence>
<evidence type="ECO:0000256" key="1">
    <source>
        <dbReference type="SAM" id="MobiDB-lite"/>
    </source>
</evidence>
<feature type="compositionally biased region" description="Polar residues" evidence="1">
    <location>
        <begin position="105"/>
        <end position="119"/>
    </location>
</feature>
<organism evidence="3 4">
    <name type="scientific">Calycina marina</name>
    <dbReference type="NCBI Taxonomy" id="1763456"/>
    <lineage>
        <taxon>Eukaryota</taxon>
        <taxon>Fungi</taxon>
        <taxon>Dikarya</taxon>
        <taxon>Ascomycota</taxon>
        <taxon>Pezizomycotina</taxon>
        <taxon>Leotiomycetes</taxon>
        <taxon>Helotiales</taxon>
        <taxon>Pezizellaceae</taxon>
        <taxon>Calycina</taxon>
    </lineage>
</organism>
<feature type="region of interest" description="Disordered" evidence="1">
    <location>
        <begin position="659"/>
        <end position="693"/>
    </location>
</feature>
<dbReference type="Proteomes" id="UP000887226">
    <property type="component" value="Unassembled WGS sequence"/>
</dbReference>
<protein>
    <recommendedName>
        <fullName evidence="2">Clr5 domain-containing protein</fullName>
    </recommendedName>
</protein>
<evidence type="ECO:0000313" key="4">
    <source>
        <dbReference type="Proteomes" id="UP000887226"/>
    </source>
</evidence>
<dbReference type="Pfam" id="PF14420">
    <property type="entry name" value="Clr5"/>
    <property type="match status" value="1"/>
</dbReference>
<reference evidence="3" key="1">
    <citation type="journal article" date="2021" name="IMA Fungus">
        <title>Genomic characterization of three marine fungi, including Emericellopsis atlantica sp. nov. with signatures of a generalist lifestyle and marine biomass degradation.</title>
        <authorList>
            <person name="Hagestad O.C."/>
            <person name="Hou L."/>
            <person name="Andersen J.H."/>
            <person name="Hansen E.H."/>
            <person name="Altermark B."/>
            <person name="Li C."/>
            <person name="Kuhnert E."/>
            <person name="Cox R.J."/>
            <person name="Crous P.W."/>
            <person name="Spatafora J.W."/>
            <person name="Lail K."/>
            <person name="Amirebrahimi M."/>
            <person name="Lipzen A."/>
            <person name="Pangilinan J."/>
            <person name="Andreopoulos W."/>
            <person name="Hayes R.D."/>
            <person name="Ng V."/>
            <person name="Grigoriev I.V."/>
            <person name="Jackson S.A."/>
            <person name="Sutton T.D.S."/>
            <person name="Dobson A.D.W."/>
            <person name="Rama T."/>
        </authorList>
    </citation>
    <scope>NUCLEOTIDE SEQUENCE</scope>
    <source>
        <strain evidence="3">TRa3180A</strain>
    </source>
</reference>